<feature type="transmembrane region" description="Helical" evidence="1">
    <location>
        <begin position="136"/>
        <end position="157"/>
    </location>
</feature>
<keyword evidence="1" id="KW-0472">Membrane</keyword>
<keyword evidence="1" id="KW-0812">Transmembrane</keyword>
<sequence>MAEHLLPAALTLFLWWFTTGAILYLDGMRRETFRGTLGAATAVLALAAWGLHATAGDATPGGATLAFACGIAVWGWLELTFLTGAITGPERRACPPGLAGWPRFRRATLAVLHHELAILAAAAGTAALTWGGANKVGLLTVLLLWGMRLSAKLNLFLGVRNLNTEFLPDHLRYLGTYFGRRSANALLPFSLLGSAGVTAWLLAGAFAPGADPFQAVAGTLLGTLAGLGALEHALMVIPLPATALWGWGFRSRAWSTELEGSCDPGGLESLLQAVARGSFGPVDRLQGEARAGNGWVRFYVAEGQPSLAAIAPRDDGAQRVTAVGRLDGSRLRAAFEACAAA</sequence>
<keyword evidence="3" id="KW-1185">Reference proteome</keyword>
<keyword evidence="1" id="KW-1133">Transmembrane helix</keyword>
<protein>
    <submittedName>
        <fullName evidence="2">DUF3623 domain-containing protein</fullName>
    </submittedName>
</protein>
<dbReference type="RefSeq" id="WP_140882275.1">
    <property type="nucleotide sequence ID" value="NZ_RCZP01000005.1"/>
</dbReference>
<feature type="transmembrane region" description="Helical" evidence="1">
    <location>
        <begin position="32"/>
        <end position="51"/>
    </location>
</feature>
<organism evidence="2 3">
    <name type="scientific">Muricoccus nepalensis</name>
    <dbReference type="NCBI Taxonomy" id="1854500"/>
    <lineage>
        <taxon>Bacteria</taxon>
        <taxon>Pseudomonadati</taxon>
        <taxon>Pseudomonadota</taxon>
        <taxon>Alphaproteobacteria</taxon>
        <taxon>Acetobacterales</taxon>
        <taxon>Roseomonadaceae</taxon>
        <taxon>Muricoccus</taxon>
    </lineage>
</organism>
<proteinExistence type="predicted"/>
<dbReference type="Proteomes" id="UP000317078">
    <property type="component" value="Unassembled WGS sequence"/>
</dbReference>
<evidence type="ECO:0000313" key="2">
    <source>
        <dbReference type="EMBL" id="TPG58540.1"/>
    </source>
</evidence>
<reference evidence="2 3" key="1">
    <citation type="journal article" date="2019" name="Environ. Microbiol.">
        <title>Species interactions and distinct microbial communities in high Arctic permafrost affected cryosols are associated with the CH4 and CO2 gas fluxes.</title>
        <authorList>
            <person name="Altshuler I."/>
            <person name="Hamel J."/>
            <person name="Turney S."/>
            <person name="Magnuson E."/>
            <person name="Levesque R."/>
            <person name="Greer C."/>
            <person name="Whyte L.G."/>
        </authorList>
    </citation>
    <scope>NUCLEOTIDE SEQUENCE [LARGE SCALE GENOMIC DNA]</scope>
    <source>
        <strain evidence="2 3">S9.3B</strain>
    </source>
</reference>
<dbReference type="AlphaFoldDB" id="A0A502GB31"/>
<evidence type="ECO:0000313" key="3">
    <source>
        <dbReference type="Proteomes" id="UP000317078"/>
    </source>
</evidence>
<name>A0A502GB31_9PROT</name>
<feature type="transmembrane region" description="Helical" evidence="1">
    <location>
        <begin position="6"/>
        <end position="25"/>
    </location>
</feature>
<gene>
    <name evidence="2" type="ORF">EAH89_08005</name>
</gene>
<dbReference type="EMBL" id="RCZP01000005">
    <property type="protein sequence ID" value="TPG58540.1"/>
    <property type="molecule type" value="Genomic_DNA"/>
</dbReference>
<feature type="transmembrane region" description="Helical" evidence="1">
    <location>
        <begin position="185"/>
        <end position="207"/>
    </location>
</feature>
<accession>A0A502GB31</accession>
<feature type="transmembrane region" description="Helical" evidence="1">
    <location>
        <begin position="107"/>
        <end position="130"/>
    </location>
</feature>
<evidence type="ECO:0000256" key="1">
    <source>
        <dbReference type="SAM" id="Phobius"/>
    </source>
</evidence>
<dbReference type="NCBIfam" id="TIGR03055">
    <property type="entry name" value="photo_alph_chp2"/>
    <property type="match status" value="1"/>
</dbReference>
<dbReference type="InterPro" id="IPR017496">
    <property type="entry name" value="Photo_alph_chp2"/>
</dbReference>
<dbReference type="Pfam" id="PF12291">
    <property type="entry name" value="DUF3623"/>
    <property type="match status" value="1"/>
</dbReference>
<comment type="caution">
    <text evidence="2">The sequence shown here is derived from an EMBL/GenBank/DDBJ whole genome shotgun (WGS) entry which is preliminary data.</text>
</comment>
<feature type="transmembrane region" description="Helical" evidence="1">
    <location>
        <begin position="63"/>
        <end position="86"/>
    </location>
</feature>
<dbReference type="OrthoDB" id="152369at2"/>